<dbReference type="Proteomes" id="UP000241964">
    <property type="component" value="Unassembled WGS sequence"/>
</dbReference>
<organism evidence="2 3">
    <name type="scientific">Dyadobacter jiangsuensis</name>
    <dbReference type="NCBI Taxonomy" id="1591085"/>
    <lineage>
        <taxon>Bacteria</taxon>
        <taxon>Pseudomonadati</taxon>
        <taxon>Bacteroidota</taxon>
        <taxon>Cytophagia</taxon>
        <taxon>Cytophagales</taxon>
        <taxon>Spirosomataceae</taxon>
        <taxon>Dyadobacter</taxon>
    </lineage>
</organism>
<sequence length="507" mass="57312">MKKLILFWVLLSTLPLHAQTIPVTFKNTIPSGYDPTSQVPGFMEVSPNIAMPAGHVLVKPPTKQSYTWAQTFAKGGTHYNRNELGNEGSLAAFRSSYPDKEYNGVPTIPTIFGLPCIGPEEWVDGYNKKCWPNGPFTDAEARAKAHEVWNSGNASNLWIGETMENFPFMPADKPMWNSFYDELAGLYEAKKAQDQKPFFLCHNYFATGPYYLGNTSKTQADWEVMYTQDPSQWQMKTWFHPGGTLSRTNTVMEGIYFGAFDLNPGQAMNSLFCMELWQKLGKYTGMFFYNHHEWAPESFTDKVTFPEGTFFRADKPVHDPAFQILMGFLAHEYGNVFVDWGTFLKQPASKKPIGYYQPVHQSMDYWRPNAGGPATFPYYYQLGVGLPPQDFYSPLAVSSDYSYFGNLLWMQTGGTVAGGTPYYCSYRLDGNAWIDRKASGCDIVSAYFAKRGIARCRISGNKMVLYYFNMYADNLRHIIEVKHPTNPAKSYTGTVCGSGIHVVMLDV</sequence>
<feature type="signal peptide" evidence="1">
    <location>
        <begin position="1"/>
        <end position="18"/>
    </location>
</feature>
<evidence type="ECO:0000313" key="2">
    <source>
        <dbReference type="EMBL" id="PSL19257.1"/>
    </source>
</evidence>
<keyword evidence="1" id="KW-0732">Signal</keyword>
<evidence type="ECO:0000256" key="1">
    <source>
        <dbReference type="SAM" id="SignalP"/>
    </source>
</evidence>
<dbReference type="AlphaFoldDB" id="A0A2P8FBZ5"/>
<keyword evidence="3" id="KW-1185">Reference proteome</keyword>
<accession>A0A2P8FBZ5</accession>
<protein>
    <submittedName>
        <fullName evidence="2">Uncharacterized protein</fullName>
    </submittedName>
</protein>
<proteinExistence type="predicted"/>
<comment type="caution">
    <text evidence="2">The sequence shown here is derived from an EMBL/GenBank/DDBJ whole genome shotgun (WGS) entry which is preliminary data.</text>
</comment>
<feature type="chain" id="PRO_5015154829" evidence="1">
    <location>
        <begin position="19"/>
        <end position="507"/>
    </location>
</feature>
<gene>
    <name evidence="2" type="ORF">CLV60_12746</name>
</gene>
<name>A0A2P8FBZ5_9BACT</name>
<reference evidence="2 3" key="1">
    <citation type="submission" date="2018-03" db="EMBL/GenBank/DDBJ databases">
        <title>Genomic Encyclopedia of Archaeal and Bacterial Type Strains, Phase II (KMG-II): from individual species to whole genera.</title>
        <authorList>
            <person name="Goeker M."/>
        </authorList>
    </citation>
    <scope>NUCLEOTIDE SEQUENCE [LARGE SCALE GENOMIC DNA]</scope>
    <source>
        <strain evidence="2 3">DSM 29057</strain>
    </source>
</reference>
<dbReference type="EMBL" id="PYAS01000027">
    <property type="protein sequence ID" value="PSL19257.1"/>
    <property type="molecule type" value="Genomic_DNA"/>
</dbReference>
<evidence type="ECO:0000313" key="3">
    <source>
        <dbReference type="Proteomes" id="UP000241964"/>
    </source>
</evidence>
<dbReference type="RefSeq" id="WP_106599593.1">
    <property type="nucleotide sequence ID" value="NZ_PYAS01000027.1"/>
</dbReference>
<dbReference type="OrthoDB" id="907855at2"/>